<evidence type="ECO:0000256" key="10">
    <source>
        <dbReference type="ARBA" id="ARBA00044200"/>
    </source>
</evidence>
<evidence type="ECO:0000256" key="11">
    <source>
        <dbReference type="SAM" id="Coils"/>
    </source>
</evidence>
<dbReference type="CDD" id="cd01887">
    <property type="entry name" value="IF2_eIF5B"/>
    <property type="match status" value="1"/>
</dbReference>
<dbReference type="GO" id="GO:0003924">
    <property type="term" value="F:GTPase activity"/>
    <property type="evidence" value="ECO:0007669"/>
    <property type="project" value="InterPro"/>
</dbReference>
<dbReference type="Pfam" id="PF22042">
    <property type="entry name" value="EF-G_D2"/>
    <property type="match status" value="1"/>
</dbReference>
<keyword evidence="5" id="KW-0648">Protein biosynthesis</keyword>
<evidence type="ECO:0000256" key="8">
    <source>
        <dbReference type="ARBA" id="ARBA00023134"/>
    </source>
</evidence>
<dbReference type="GO" id="GO:0003743">
    <property type="term" value="F:translation initiation factor activity"/>
    <property type="evidence" value="ECO:0007669"/>
    <property type="project" value="UniProtKB-KW"/>
</dbReference>
<feature type="compositionally biased region" description="Basic and acidic residues" evidence="12">
    <location>
        <begin position="224"/>
        <end position="240"/>
    </location>
</feature>
<dbReference type="Gene3D" id="3.40.50.10050">
    <property type="entry name" value="Translation initiation factor IF- 2, domain 3"/>
    <property type="match status" value="1"/>
</dbReference>
<dbReference type="InterPro" id="IPR044145">
    <property type="entry name" value="IF2_II"/>
</dbReference>
<protein>
    <recommendedName>
        <fullName evidence="10">Translation initiation factor IF-2, mitochondrial</fullName>
    </recommendedName>
</protein>
<feature type="compositionally biased region" description="Basic and acidic residues" evidence="12">
    <location>
        <begin position="187"/>
        <end position="205"/>
    </location>
</feature>
<evidence type="ECO:0000256" key="3">
    <source>
        <dbReference type="ARBA" id="ARBA00022540"/>
    </source>
</evidence>
<keyword evidence="8" id="KW-0342">GTP-binding</keyword>
<comment type="similarity">
    <text evidence="2">Belongs to the TRAFAC class translation factor GTPase superfamily. Classic translation factor GTPase family. IF-2 subfamily.</text>
</comment>
<evidence type="ECO:0000256" key="7">
    <source>
        <dbReference type="ARBA" id="ARBA00023128"/>
    </source>
</evidence>
<dbReference type="Gene3D" id="3.40.50.300">
    <property type="entry name" value="P-loop containing nucleotide triphosphate hydrolases"/>
    <property type="match status" value="1"/>
</dbReference>
<name>A0A0D2A146_9PEZI</name>
<dbReference type="STRING" id="253628.A0A0D2A146"/>
<evidence type="ECO:0000256" key="9">
    <source>
        <dbReference type="ARBA" id="ARBA00025162"/>
    </source>
</evidence>
<feature type="compositionally biased region" description="Polar residues" evidence="12">
    <location>
        <begin position="70"/>
        <end position="92"/>
    </location>
</feature>
<evidence type="ECO:0000313" key="15">
    <source>
        <dbReference type="Proteomes" id="UP000053259"/>
    </source>
</evidence>
<dbReference type="Pfam" id="PF04760">
    <property type="entry name" value="IF2_N"/>
    <property type="match status" value="1"/>
</dbReference>
<dbReference type="PANTHER" id="PTHR43381">
    <property type="entry name" value="TRANSLATION INITIATION FACTOR IF-2-RELATED"/>
    <property type="match status" value="1"/>
</dbReference>
<proteinExistence type="inferred from homology"/>
<dbReference type="PROSITE" id="PS01176">
    <property type="entry name" value="IF2"/>
    <property type="match status" value="1"/>
</dbReference>
<dbReference type="SUPFAM" id="SSF52156">
    <property type="entry name" value="Initiation factor IF2/eIF5b, domain 3"/>
    <property type="match status" value="1"/>
</dbReference>
<organism evidence="14 15">
    <name type="scientific">Verruconis gallopava</name>
    <dbReference type="NCBI Taxonomy" id="253628"/>
    <lineage>
        <taxon>Eukaryota</taxon>
        <taxon>Fungi</taxon>
        <taxon>Dikarya</taxon>
        <taxon>Ascomycota</taxon>
        <taxon>Pezizomycotina</taxon>
        <taxon>Dothideomycetes</taxon>
        <taxon>Pleosporomycetidae</taxon>
        <taxon>Venturiales</taxon>
        <taxon>Sympoventuriaceae</taxon>
        <taxon>Verruconis</taxon>
    </lineage>
</organism>
<dbReference type="SUPFAM" id="SSF52540">
    <property type="entry name" value="P-loop containing nucleoside triphosphate hydrolases"/>
    <property type="match status" value="1"/>
</dbReference>
<dbReference type="FunFam" id="3.40.50.10050:FF:000001">
    <property type="entry name" value="Translation initiation factor IF-2"/>
    <property type="match status" value="1"/>
</dbReference>
<dbReference type="InterPro" id="IPR027417">
    <property type="entry name" value="P-loop_NTPase"/>
</dbReference>
<keyword evidence="4" id="KW-0547">Nucleotide-binding</keyword>
<keyword evidence="7" id="KW-0496">Mitochondrion</keyword>
<feature type="compositionally biased region" description="Basic and acidic residues" evidence="12">
    <location>
        <begin position="286"/>
        <end position="314"/>
    </location>
</feature>
<dbReference type="InterPro" id="IPR023115">
    <property type="entry name" value="TIF_IF2_dom3"/>
</dbReference>
<dbReference type="InterPro" id="IPR015760">
    <property type="entry name" value="TIF_IF2"/>
</dbReference>
<evidence type="ECO:0000256" key="5">
    <source>
        <dbReference type="ARBA" id="ARBA00022917"/>
    </source>
</evidence>
<comment type="function">
    <text evidence="9">One of the essential components for the initiation of protein synthesis. Protects formylmethionyl-tRNA from spontaneous hydrolysis and promotes its binding to the 30S ribosomal subunits. Also involved in the hydrolysis of GTP during the formation of the 70S ribosomal complex.</text>
</comment>
<evidence type="ECO:0000259" key="13">
    <source>
        <dbReference type="PROSITE" id="PS51722"/>
    </source>
</evidence>
<dbReference type="Gene3D" id="2.40.30.10">
    <property type="entry name" value="Translation factors"/>
    <property type="match status" value="2"/>
</dbReference>
<keyword evidence="3 14" id="KW-0396">Initiation factor</keyword>
<sequence length="982" mass="108292">MRQSRALRVATQDVCIFCAYRPTPPSSSLAGRARVFSNQARPQHQQAAALSLKDDDADGGWGGLADETESISSPVAKTQTKAQEPPTQSSDFPRQIRRVLQRDNYQAKREPANGARIRLVASVGETKPANSSKWAILRGRQQGQLSRDRPEIDQTSKYSGSRPDSAHVPWSRSTGSSNAASYVPFDSRFDPSKLRMPRAFEEDSTRSASQNRTSSNQRQLSEQVQERIGRRREPESRVTEDAVIGRPRPAAREELDEYGFPIANSASAAEQVSTSLEQRASPSTATREEARQRHLESARAVRRGDRSQDHDLKKDSRKKGRIGRTSVRDEDHEDDFDVDEYHRRKRERQAARALEKSTSKMKEERRTIRLPDFIRVGNLATELQLRYHKFAAILEKFGFEDVNSDYVLSAENAALIVEEAGFNAVTESTEPDQDLYAAPLPEDTSSLPPRPPVVTIMGHVDHGKTTILDFLRNSSIAASEHGGITQHIGAFSVPMPSGKTITFLDTPGHAAFLSMRQRGANVTDIVVLVVAADDSVKPQTLEALKHARAANVPIIVAMTKIDKPEAKPEQVKQDLARHGVEIEDYGGDVQVVQVSGKTGQGMTDLEEAIIALSEIQDQRAPIDGPVEGWVLESSTKEVGKVATVLIRRGTLRPGDIVVAGTEYCRVRTMRDEFGNQVAQVGPGMPAEIDGWRGQPNAGDEVLQAANEQIAQDVTELREAKLKRLGLTKDVEAINEMRKAQQRRHEREKAIHRAQNQGIVLPDQDASESGDADGVKKVYFIVKADVAGSVEAVVNAITSLGNSEVQPIVLKAAVGVVAESDIDYATAVGGHVVSFNTSIPPSMRSLAERAGTKILDHNIIYRLADDVKSCLEDVLEPVVKSRVLGEAEIAQIFDIHVKRKVVKIAGCKVRNGTILRNGKIRVLRGPENEVVYTGALSSLKHVKKDVMEMAKGSECGMGFEEWQDFQPGDIAQCYEEWEERRKL</sequence>
<dbReference type="InterPro" id="IPR000178">
    <property type="entry name" value="TF_IF2_bacterial-like"/>
</dbReference>
<feature type="region of interest" description="Disordered" evidence="12">
    <location>
        <begin position="128"/>
        <end position="252"/>
    </location>
</feature>
<comment type="subcellular location">
    <subcellularLocation>
        <location evidence="1">Mitochondrion</location>
    </subcellularLocation>
</comment>
<feature type="compositionally biased region" description="Polar residues" evidence="12">
    <location>
        <begin position="171"/>
        <end position="180"/>
    </location>
</feature>
<dbReference type="InterPro" id="IPR000795">
    <property type="entry name" value="T_Tr_GTP-bd_dom"/>
</dbReference>
<feature type="region of interest" description="Disordered" evidence="12">
    <location>
        <begin position="38"/>
        <end position="96"/>
    </location>
</feature>
<evidence type="ECO:0000313" key="14">
    <source>
        <dbReference type="EMBL" id="KIW00393.1"/>
    </source>
</evidence>
<dbReference type="Pfam" id="PF11987">
    <property type="entry name" value="IF-2"/>
    <property type="match status" value="1"/>
</dbReference>
<dbReference type="HOGENOM" id="CLU_006301_8_5_1"/>
<dbReference type="RefSeq" id="XP_016210262.1">
    <property type="nucleotide sequence ID" value="XM_016361956.1"/>
</dbReference>
<dbReference type="GeneID" id="27316075"/>
<dbReference type="InterPro" id="IPR009000">
    <property type="entry name" value="Transl_B-barrel_sf"/>
</dbReference>
<dbReference type="OrthoDB" id="361630at2759"/>
<dbReference type="FunFam" id="3.40.50.300:FF:000019">
    <property type="entry name" value="Translation initiation factor IF-2"/>
    <property type="match status" value="1"/>
</dbReference>
<evidence type="ECO:0000256" key="12">
    <source>
        <dbReference type="SAM" id="MobiDB-lite"/>
    </source>
</evidence>
<dbReference type="Pfam" id="PF00009">
    <property type="entry name" value="GTP_EFTU"/>
    <property type="match status" value="1"/>
</dbReference>
<dbReference type="HAMAP" id="MF_00100_B">
    <property type="entry name" value="IF_2_B"/>
    <property type="match status" value="1"/>
</dbReference>
<dbReference type="GO" id="GO:0005525">
    <property type="term" value="F:GTP binding"/>
    <property type="evidence" value="ECO:0007669"/>
    <property type="project" value="UniProtKB-KW"/>
</dbReference>
<feature type="region of interest" description="Disordered" evidence="12">
    <location>
        <begin position="269"/>
        <end position="329"/>
    </location>
</feature>
<dbReference type="FunFam" id="2.40.30.10:FF:000008">
    <property type="entry name" value="Translation initiation factor IF-2"/>
    <property type="match status" value="1"/>
</dbReference>
<dbReference type="PANTHER" id="PTHR43381:SF20">
    <property type="entry name" value="TRANSLATION INITIATION FACTOR IF-2, MITOCHONDRIAL"/>
    <property type="match status" value="1"/>
</dbReference>
<dbReference type="CDD" id="cd03702">
    <property type="entry name" value="IF2_mtIF2_II"/>
    <property type="match status" value="1"/>
</dbReference>
<dbReference type="EMBL" id="KN847564">
    <property type="protein sequence ID" value="KIW00393.1"/>
    <property type="molecule type" value="Genomic_DNA"/>
</dbReference>
<evidence type="ECO:0000256" key="1">
    <source>
        <dbReference type="ARBA" id="ARBA00004173"/>
    </source>
</evidence>
<dbReference type="FunCoup" id="A0A0D2A146">
    <property type="interactions" value="497"/>
</dbReference>
<feature type="compositionally biased region" description="Polar residues" evidence="12">
    <location>
        <begin position="206"/>
        <end position="223"/>
    </location>
</feature>
<dbReference type="AlphaFoldDB" id="A0A0D2A146"/>
<evidence type="ECO:0000256" key="4">
    <source>
        <dbReference type="ARBA" id="ARBA00022741"/>
    </source>
</evidence>
<evidence type="ECO:0000256" key="2">
    <source>
        <dbReference type="ARBA" id="ARBA00007733"/>
    </source>
</evidence>
<dbReference type="InterPro" id="IPR036925">
    <property type="entry name" value="TIF_IF2_dom3_sf"/>
</dbReference>
<dbReference type="PROSITE" id="PS51722">
    <property type="entry name" value="G_TR_2"/>
    <property type="match status" value="1"/>
</dbReference>
<dbReference type="SUPFAM" id="SSF50447">
    <property type="entry name" value="Translation proteins"/>
    <property type="match status" value="2"/>
</dbReference>
<keyword evidence="6" id="KW-0809">Transit peptide</keyword>
<dbReference type="Proteomes" id="UP000053259">
    <property type="component" value="Unassembled WGS sequence"/>
</dbReference>
<keyword evidence="11" id="KW-0175">Coiled coil</keyword>
<dbReference type="GO" id="GO:0005739">
    <property type="term" value="C:mitochondrion"/>
    <property type="evidence" value="ECO:0007669"/>
    <property type="project" value="UniProtKB-SubCell"/>
</dbReference>
<dbReference type="InterPro" id="IPR006847">
    <property type="entry name" value="IF2_N"/>
</dbReference>
<dbReference type="InParanoid" id="A0A0D2A146"/>
<dbReference type="NCBIfam" id="TIGR00231">
    <property type="entry name" value="small_GTP"/>
    <property type="match status" value="1"/>
</dbReference>
<dbReference type="InterPro" id="IPR005225">
    <property type="entry name" value="Small_GTP-bd"/>
</dbReference>
<gene>
    <name evidence="14" type="ORF">PV09_08102</name>
</gene>
<feature type="domain" description="Tr-type G" evidence="13">
    <location>
        <begin position="449"/>
        <end position="617"/>
    </location>
</feature>
<reference evidence="14 15" key="1">
    <citation type="submission" date="2015-01" db="EMBL/GenBank/DDBJ databases">
        <title>The Genome Sequence of Ochroconis gallopava CBS43764.</title>
        <authorList>
            <consortium name="The Broad Institute Genomics Platform"/>
            <person name="Cuomo C."/>
            <person name="de Hoog S."/>
            <person name="Gorbushina A."/>
            <person name="Stielow B."/>
            <person name="Teixiera M."/>
            <person name="Abouelleil A."/>
            <person name="Chapman S.B."/>
            <person name="Priest M."/>
            <person name="Young S.K."/>
            <person name="Wortman J."/>
            <person name="Nusbaum C."/>
            <person name="Birren B."/>
        </authorList>
    </citation>
    <scope>NUCLEOTIDE SEQUENCE [LARGE SCALE GENOMIC DNA]</scope>
    <source>
        <strain evidence="14 15">CBS 43764</strain>
    </source>
</reference>
<dbReference type="VEuPathDB" id="FungiDB:PV09_08102"/>
<evidence type="ECO:0000256" key="6">
    <source>
        <dbReference type="ARBA" id="ARBA00022946"/>
    </source>
</evidence>
<feature type="coiled-coil region" evidence="11">
    <location>
        <begin position="702"/>
        <end position="756"/>
    </location>
</feature>
<keyword evidence="15" id="KW-1185">Reference proteome</keyword>
<accession>A0A0D2A146</accession>
<dbReference type="InterPro" id="IPR053905">
    <property type="entry name" value="EF-G-like_DII"/>
</dbReference>
<feature type="compositionally biased region" description="Polar residues" evidence="12">
    <location>
        <begin position="269"/>
        <end position="285"/>
    </location>
</feature>
<dbReference type="CDD" id="cd03692">
    <property type="entry name" value="mtIF2_IVc"/>
    <property type="match status" value="1"/>
</dbReference>